<keyword evidence="3 4" id="KW-0808">Transferase</keyword>
<dbReference type="Gene3D" id="3.40.50.2000">
    <property type="entry name" value="Glycogen Phosphorylase B"/>
    <property type="match status" value="2"/>
</dbReference>
<dbReference type="PANTHER" id="PTHR48046:SF4">
    <property type="entry name" value="GLYCOSYLTRANSFERASE"/>
    <property type="match status" value="1"/>
</dbReference>
<dbReference type="PROSITE" id="PS00375">
    <property type="entry name" value="UDPGT"/>
    <property type="match status" value="1"/>
</dbReference>
<evidence type="ECO:0000313" key="6">
    <source>
        <dbReference type="EMBL" id="KAG8377740.1"/>
    </source>
</evidence>
<keyword evidence="2 4" id="KW-0328">Glycosyltransferase</keyword>
<dbReference type="Pfam" id="PF00201">
    <property type="entry name" value="UDPGT"/>
    <property type="match status" value="1"/>
</dbReference>
<evidence type="ECO:0000313" key="7">
    <source>
        <dbReference type="Proteomes" id="UP000826271"/>
    </source>
</evidence>
<dbReference type="PANTHER" id="PTHR48046">
    <property type="entry name" value="UDP-GLYCOSYLTRANSFERASE 72E1"/>
    <property type="match status" value="1"/>
</dbReference>
<proteinExistence type="inferred from homology"/>
<dbReference type="InterPro" id="IPR035595">
    <property type="entry name" value="UDP_glycos_trans_CS"/>
</dbReference>
<dbReference type="EC" id="2.4.1.-" evidence="5"/>
<reference evidence="6" key="1">
    <citation type="submission" date="2019-10" db="EMBL/GenBank/DDBJ databases">
        <authorList>
            <person name="Zhang R."/>
            <person name="Pan Y."/>
            <person name="Wang J."/>
            <person name="Ma R."/>
            <person name="Yu S."/>
        </authorList>
    </citation>
    <scope>NUCLEOTIDE SEQUENCE</scope>
    <source>
        <strain evidence="6">LA-IB0</strain>
        <tissue evidence="6">Leaf</tissue>
    </source>
</reference>
<dbReference type="InterPro" id="IPR002213">
    <property type="entry name" value="UDP_glucos_trans"/>
</dbReference>
<keyword evidence="7" id="KW-1185">Reference proteome</keyword>
<evidence type="ECO:0000256" key="4">
    <source>
        <dbReference type="RuleBase" id="RU003718"/>
    </source>
</evidence>
<name>A0AAV6XF27_9LAMI</name>
<comment type="caution">
    <text evidence="6">The sequence shown here is derived from an EMBL/GenBank/DDBJ whole genome shotgun (WGS) entry which is preliminary data.</text>
</comment>
<dbReference type="GO" id="GO:0008194">
    <property type="term" value="F:UDP-glycosyltransferase activity"/>
    <property type="evidence" value="ECO:0007669"/>
    <property type="project" value="InterPro"/>
</dbReference>
<dbReference type="EMBL" id="WHWC01000008">
    <property type="protein sequence ID" value="KAG8377740.1"/>
    <property type="molecule type" value="Genomic_DNA"/>
</dbReference>
<dbReference type="FunFam" id="3.40.50.2000:FF:000051">
    <property type="entry name" value="Glycosyltransferase"/>
    <property type="match status" value="1"/>
</dbReference>
<evidence type="ECO:0000256" key="3">
    <source>
        <dbReference type="ARBA" id="ARBA00022679"/>
    </source>
</evidence>
<evidence type="ECO:0000256" key="1">
    <source>
        <dbReference type="ARBA" id="ARBA00009995"/>
    </source>
</evidence>
<dbReference type="AlphaFoldDB" id="A0AAV6XF27"/>
<organism evidence="6 7">
    <name type="scientific">Buddleja alternifolia</name>
    <dbReference type="NCBI Taxonomy" id="168488"/>
    <lineage>
        <taxon>Eukaryota</taxon>
        <taxon>Viridiplantae</taxon>
        <taxon>Streptophyta</taxon>
        <taxon>Embryophyta</taxon>
        <taxon>Tracheophyta</taxon>
        <taxon>Spermatophyta</taxon>
        <taxon>Magnoliopsida</taxon>
        <taxon>eudicotyledons</taxon>
        <taxon>Gunneridae</taxon>
        <taxon>Pentapetalae</taxon>
        <taxon>asterids</taxon>
        <taxon>lamiids</taxon>
        <taxon>Lamiales</taxon>
        <taxon>Scrophulariaceae</taxon>
        <taxon>Buddlejeae</taxon>
        <taxon>Buddleja</taxon>
    </lineage>
</organism>
<dbReference type="SUPFAM" id="SSF53756">
    <property type="entry name" value="UDP-Glycosyltransferase/glycogen phosphorylase"/>
    <property type="match status" value="1"/>
</dbReference>
<dbReference type="Proteomes" id="UP000826271">
    <property type="component" value="Unassembled WGS sequence"/>
</dbReference>
<protein>
    <recommendedName>
        <fullName evidence="5">Glycosyltransferase</fullName>
        <ecNumber evidence="5">2.4.1.-</ecNumber>
    </recommendedName>
</protein>
<accession>A0AAV6XF27</accession>
<gene>
    <name evidence="6" type="ORF">BUALT_Bualt08G0064400</name>
</gene>
<comment type="similarity">
    <text evidence="1 4">Belongs to the UDP-glycosyltransferase family.</text>
</comment>
<sequence length="470" mass="51977">MAEEMKPHVAFLPSPGMGHITPLFQLAKRLVLRHGIRVSFLVITTAAVQNFLHSAASTLSPGLSIIKVPPADVITADMPVLTQTCLSLRESLKPLKSILIQLNPNALIIDMFTTDAIDVCTDLSVPVYSFFPASTILLAFSLHLPTLDHEIEGEYVDVPGPIQVPGCKPIRTADLLDQVKNRKIDEYKWYLFHVNRLRFVAGILINTWENLDRSTLKALRENSFFQNLPTPRIYPVGPLIKDEEHLTDHKDEEIIAWLDTQPRESVLLVSFGSGGILSGEQIIELALGLEMSQQRFILVVRRPAHAKAAVVSFGNHDEDNNPSEYLPDGFVERTRGVGLVVPAWAPQVAVLRHPSTGAFLSHCGWNSTVESLAHGVPMIAWPLYAEQRMNAALLVEEVGVAVRVRIAGEEVVGREEVERVVRMVIEGEEGKGMRSRARELKETARQAFDSGGSSFDSLCSVVESWKTHGA</sequence>
<evidence type="ECO:0000256" key="5">
    <source>
        <dbReference type="RuleBase" id="RU362057"/>
    </source>
</evidence>
<dbReference type="CDD" id="cd03784">
    <property type="entry name" value="GT1_Gtf-like"/>
    <property type="match status" value="1"/>
</dbReference>
<evidence type="ECO:0000256" key="2">
    <source>
        <dbReference type="ARBA" id="ARBA00022676"/>
    </source>
</evidence>